<dbReference type="OrthoDB" id="6565187at2"/>
<comment type="caution">
    <text evidence="1">The sequence shown here is derived from an EMBL/GenBank/DDBJ whole genome shotgun (WGS) entry which is preliminary data.</text>
</comment>
<dbReference type="Gene3D" id="3.40.50.300">
    <property type="entry name" value="P-loop containing nucleotide triphosphate hydrolases"/>
    <property type="match status" value="1"/>
</dbReference>
<sequence length="98" mass="10632">MVSSALKPNVQSLQEDVVDLLEQISSLMGYASDVLSNDNDNKYIQFQHQVQSEANKVKNLELRMAIVAPMKAGKSTIVNAIAGQEILPSRNSALFGIG</sequence>
<reference evidence="1" key="2">
    <citation type="journal article" date="2019" name="Genome Biol. Evol.">
        <title>Day and night: Metabolic profiles and evolutionary relationships of six axenic non-marine cyanobacteria.</title>
        <authorList>
            <person name="Will S.E."/>
            <person name="Henke P."/>
            <person name="Boedeker C."/>
            <person name="Huang S."/>
            <person name="Brinkmann H."/>
            <person name="Rohde M."/>
            <person name="Jarek M."/>
            <person name="Friedl T."/>
            <person name="Seufert S."/>
            <person name="Schumacher M."/>
            <person name="Overmann J."/>
            <person name="Neumann-Schaal M."/>
            <person name="Petersen J."/>
        </authorList>
    </citation>
    <scope>NUCLEOTIDE SEQUENCE [LARGE SCALE GENOMIC DNA]</scope>
    <source>
        <strain evidence="1">PCC 7102</strain>
    </source>
</reference>
<evidence type="ECO:0000313" key="2">
    <source>
        <dbReference type="Proteomes" id="UP000271624"/>
    </source>
</evidence>
<gene>
    <name evidence="1" type="ORF">DSM106972_029950</name>
</gene>
<keyword evidence="2" id="KW-1185">Reference proteome</keyword>
<dbReference type="Proteomes" id="UP000271624">
    <property type="component" value="Unassembled WGS sequence"/>
</dbReference>
<reference evidence="1" key="1">
    <citation type="submission" date="2018-12" db="EMBL/GenBank/DDBJ databases">
        <authorList>
            <person name="Will S."/>
            <person name="Neumann-Schaal M."/>
            <person name="Henke P."/>
        </authorList>
    </citation>
    <scope>NUCLEOTIDE SEQUENCE</scope>
    <source>
        <strain evidence="1">PCC 7102</strain>
    </source>
</reference>
<dbReference type="AlphaFoldDB" id="A0A3S1CGE0"/>
<name>A0A3S1CGE0_9CYAN</name>
<dbReference type="SUPFAM" id="SSF52540">
    <property type="entry name" value="P-loop containing nucleoside triphosphate hydrolases"/>
    <property type="match status" value="1"/>
</dbReference>
<organism evidence="1 2">
    <name type="scientific">Dulcicalothrix desertica PCC 7102</name>
    <dbReference type="NCBI Taxonomy" id="232991"/>
    <lineage>
        <taxon>Bacteria</taxon>
        <taxon>Bacillati</taxon>
        <taxon>Cyanobacteriota</taxon>
        <taxon>Cyanophyceae</taxon>
        <taxon>Nostocales</taxon>
        <taxon>Calotrichaceae</taxon>
        <taxon>Dulcicalothrix</taxon>
    </lineage>
</organism>
<dbReference type="RefSeq" id="WP_127081504.1">
    <property type="nucleotide sequence ID" value="NZ_RSCL01000006.1"/>
</dbReference>
<protein>
    <recommendedName>
        <fullName evidence="3">Dynamin-type G domain-containing protein</fullName>
    </recommendedName>
</protein>
<dbReference type="InterPro" id="IPR027417">
    <property type="entry name" value="P-loop_NTPase"/>
</dbReference>
<evidence type="ECO:0008006" key="3">
    <source>
        <dbReference type="Google" id="ProtNLM"/>
    </source>
</evidence>
<dbReference type="EMBL" id="RSCL01000006">
    <property type="protein sequence ID" value="RUT06738.1"/>
    <property type="molecule type" value="Genomic_DNA"/>
</dbReference>
<accession>A0A3S1CGE0</accession>
<evidence type="ECO:0000313" key="1">
    <source>
        <dbReference type="EMBL" id="RUT06738.1"/>
    </source>
</evidence>
<proteinExistence type="predicted"/>